<dbReference type="EMBL" id="VKHP01000003">
    <property type="protein sequence ID" value="NEU94544.1"/>
    <property type="molecule type" value="Genomic_DNA"/>
</dbReference>
<dbReference type="Proteomes" id="UP000468531">
    <property type="component" value="Unassembled WGS sequence"/>
</dbReference>
<proteinExistence type="predicted"/>
<evidence type="ECO:0000256" key="1">
    <source>
        <dbReference type="SAM" id="Phobius"/>
    </source>
</evidence>
<keyword evidence="1" id="KW-0472">Membrane</keyword>
<protein>
    <submittedName>
        <fullName evidence="2">Uncharacterized protein</fullName>
    </submittedName>
</protein>
<evidence type="ECO:0000313" key="3">
    <source>
        <dbReference type="Proteomes" id="UP000468531"/>
    </source>
</evidence>
<sequence length="126" mass="13859">MKHHFQRLEASAQQTAPNLAALSSSPEHFRSKAMQHDNGIQFQDLDQVLRNAQLRRFADLRPWLGQRFASKAGRLVIATSLACMVVVLAMVAAPRPVSSAALGSEWQCSKAAFVLTTCRQAEPARS</sequence>
<name>A0A6P1B867_9BRAD</name>
<dbReference type="RefSeq" id="WP_163149658.1">
    <property type="nucleotide sequence ID" value="NZ_VKHP01000003.1"/>
</dbReference>
<evidence type="ECO:0000313" key="2">
    <source>
        <dbReference type="EMBL" id="NEU94544.1"/>
    </source>
</evidence>
<accession>A0A6P1B867</accession>
<reference evidence="2 3" key="1">
    <citation type="journal article" date="2020" name="Arch. Microbiol.">
        <title>Bradyrhizobium uaiense sp. nov., a new highly efficient cowpea symbiont.</title>
        <authorList>
            <person name="Cabral Michel D."/>
            <person name="Azarias Guimaraes A."/>
            <person name="Martins da Costa E."/>
            <person name="Soares de Carvalho T."/>
            <person name="Balsanelli E."/>
            <person name="Willems A."/>
            <person name="Maltempi de Souza E."/>
            <person name="de Souza Moreira F.M."/>
        </authorList>
    </citation>
    <scope>NUCLEOTIDE SEQUENCE [LARGE SCALE GENOMIC DNA]</scope>
    <source>
        <strain evidence="2 3">UFLA 03-164</strain>
    </source>
</reference>
<keyword evidence="1" id="KW-1133">Transmembrane helix</keyword>
<organism evidence="2 3">
    <name type="scientific">Bradyrhizobium uaiense</name>
    <dbReference type="NCBI Taxonomy" id="2594946"/>
    <lineage>
        <taxon>Bacteria</taxon>
        <taxon>Pseudomonadati</taxon>
        <taxon>Pseudomonadota</taxon>
        <taxon>Alphaproteobacteria</taxon>
        <taxon>Hyphomicrobiales</taxon>
        <taxon>Nitrobacteraceae</taxon>
        <taxon>Bradyrhizobium</taxon>
    </lineage>
</organism>
<feature type="transmembrane region" description="Helical" evidence="1">
    <location>
        <begin position="75"/>
        <end position="93"/>
    </location>
</feature>
<gene>
    <name evidence="2" type="ORF">FNJ47_01545</name>
</gene>
<keyword evidence="1" id="KW-0812">Transmembrane</keyword>
<dbReference type="AlphaFoldDB" id="A0A6P1B867"/>
<keyword evidence="3" id="KW-1185">Reference proteome</keyword>
<comment type="caution">
    <text evidence="2">The sequence shown here is derived from an EMBL/GenBank/DDBJ whole genome shotgun (WGS) entry which is preliminary data.</text>
</comment>